<dbReference type="EMBL" id="CP073720">
    <property type="protein sequence ID" value="UWP79137.1"/>
    <property type="molecule type" value="Genomic_DNA"/>
</dbReference>
<evidence type="ECO:0000313" key="8">
    <source>
        <dbReference type="Proteomes" id="UP001059617"/>
    </source>
</evidence>
<dbReference type="Proteomes" id="UP001059617">
    <property type="component" value="Chromosome"/>
</dbReference>
<sequence length="146" mass="15504">MQKPKVVKPASSKPKHPRSSRPPKPRSNIVAVAAPASGRAAVVLQYALAQVGKPYVWAASGPRAFDCSGLVMASYARVGIKLPHQSEQIAARGRRVPDGQWMPGDVIHTPGHVAIYLGNGRMVEAANPRAGVRTAPVHGGVAYRFL</sequence>
<dbReference type="SUPFAM" id="SSF54001">
    <property type="entry name" value="Cysteine proteinases"/>
    <property type="match status" value="1"/>
</dbReference>
<evidence type="ECO:0000256" key="2">
    <source>
        <dbReference type="ARBA" id="ARBA00022670"/>
    </source>
</evidence>
<organism evidence="7 8">
    <name type="scientific">Dactylosporangium fulvum</name>
    <dbReference type="NCBI Taxonomy" id="53359"/>
    <lineage>
        <taxon>Bacteria</taxon>
        <taxon>Bacillati</taxon>
        <taxon>Actinomycetota</taxon>
        <taxon>Actinomycetes</taxon>
        <taxon>Micromonosporales</taxon>
        <taxon>Micromonosporaceae</taxon>
        <taxon>Dactylosporangium</taxon>
    </lineage>
</organism>
<dbReference type="PROSITE" id="PS51935">
    <property type="entry name" value="NLPC_P60"/>
    <property type="match status" value="1"/>
</dbReference>
<accession>A0ABY5VPN5</accession>
<protein>
    <submittedName>
        <fullName evidence="7">C40 family peptidase</fullName>
    </submittedName>
</protein>
<name>A0ABY5VPN5_9ACTN</name>
<reference evidence="7" key="2">
    <citation type="submission" date="2022-09" db="EMBL/GenBank/DDBJ databases">
        <title>Biosynthetic gene clusters of Dactylosporangioum fulvum.</title>
        <authorList>
            <person name="Caradec T."/>
        </authorList>
    </citation>
    <scope>NUCLEOTIDE SEQUENCE</scope>
    <source>
        <strain evidence="7">NRRL B-16292</strain>
    </source>
</reference>
<evidence type="ECO:0000256" key="5">
    <source>
        <dbReference type="SAM" id="MobiDB-lite"/>
    </source>
</evidence>
<evidence type="ECO:0000256" key="1">
    <source>
        <dbReference type="ARBA" id="ARBA00007074"/>
    </source>
</evidence>
<reference evidence="7" key="1">
    <citation type="submission" date="2021-04" db="EMBL/GenBank/DDBJ databases">
        <authorList>
            <person name="Hartkoorn R.C."/>
            <person name="Beaudoing E."/>
            <person name="Hot D."/>
        </authorList>
    </citation>
    <scope>NUCLEOTIDE SEQUENCE</scope>
    <source>
        <strain evidence="7">NRRL B-16292</strain>
    </source>
</reference>
<evidence type="ECO:0000256" key="4">
    <source>
        <dbReference type="ARBA" id="ARBA00022807"/>
    </source>
</evidence>
<gene>
    <name evidence="7" type="ORF">Dfulv_28670</name>
</gene>
<feature type="compositionally biased region" description="Low complexity" evidence="5">
    <location>
        <begin position="1"/>
        <end position="12"/>
    </location>
</feature>
<dbReference type="InterPro" id="IPR000064">
    <property type="entry name" value="NLP_P60_dom"/>
</dbReference>
<dbReference type="PANTHER" id="PTHR47359:SF3">
    <property type="entry name" value="NLP_P60 DOMAIN-CONTAINING PROTEIN-RELATED"/>
    <property type="match status" value="1"/>
</dbReference>
<keyword evidence="8" id="KW-1185">Reference proteome</keyword>
<dbReference type="Gene3D" id="3.90.1720.10">
    <property type="entry name" value="endopeptidase domain like (from Nostoc punctiforme)"/>
    <property type="match status" value="1"/>
</dbReference>
<evidence type="ECO:0000259" key="6">
    <source>
        <dbReference type="PROSITE" id="PS51935"/>
    </source>
</evidence>
<keyword evidence="3" id="KW-0378">Hydrolase</keyword>
<comment type="similarity">
    <text evidence="1">Belongs to the peptidase C40 family.</text>
</comment>
<feature type="domain" description="NlpC/P60" evidence="6">
    <location>
        <begin position="37"/>
        <end position="146"/>
    </location>
</feature>
<dbReference type="Pfam" id="PF00877">
    <property type="entry name" value="NLPC_P60"/>
    <property type="match status" value="1"/>
</dbReference>
<feature type="compositionally biased region" description="Basic residues" evidence="5">
    <location>
        <begin position="13"/>
        <end position="24"/>
    </location>
</feature>
<dbReference type="InterPro" id="IPR038765">
    <property type="entry name" value="Papain-like_cys_pep_sf"/>
</dbReference>
<evidence type="ECO:0000313" key="7">
    <source>
        <dbReference type="EMBL" id="UWP79137.1"/>
    </source>
</evidence>
<dbReference type="RefSeq" id="WP_259856669.1">
    <property type="nucleotide sequence ID" value="NZ_BAAAST010000100.1"/>
</dbReference>
<feature type="region of interest" description="Disordered" evidence="5">
    <location>
        <begin position="1"/>
        <end position="26"/>
    </location>
</feature>
<proteinExistence type="inferred from homology"/>
<dbReference type="PANTHER" id="PTHR47359">
    <property type="entry name" value="PEPTIDOGLYCAN DL-ENDOPEPTIDASE CWLO"/>
    <property type="match status" value="1"/>
</dbReference>
<dbReference type="InterPro" id="IPR051794">
    <property type="entry name" value="PG_Endopeptidase_C40"/>
</dbReference>
<evidence type="ECO:0000256" key="3">
    <source>
        <dbReference type="ARBA" id="ARBA00022801"/>
    </source>
</evidence>
<keyword evidence="2" id="KW-0645">Protease</keyword>
<keyword evidence="4" id="KW-0788">Thiol protease</keyword>